<feature type="transmembrane region" description="Helical" evidence="5">
    <location>
        <begin position="98"/>
        <end position="117"/>
    </location>
</feature>
<feature type="transmembrane region" description="Helical" evidence="5">
    <location>
        <begin position="37"/>
        <end position="55"/>
    </location>
</feature>
<keyword evidence="3 5" id="KW-1133">Transmembrane helix</keyword>
<evidence type="ECO:0000313" key="8">
    <source>
        <dbReference type="Proteomes" id="UP000006050"/>
    </source>
</evidence>
<dbReference type="STRING" id="866536.Belba_2861"/>
<evidence type="ECO:0000256" key="4">
    <source>
        <dbReference type="ARBA" id="ARBA00023136"/>
    </source>
</evidence>
<dbReference type="InterPro" id="IPR007829">
    <property type="entry name" value="TM2"/>
</dbReference>
<evidence type="ECO:0000256" key="5">
    <source>
        <dbReference type="SAM" id="Phobius"/>
    </source>
</evidence>
<keyword evidence="8" id="KW-1185">Reference proteome</keyword>
<feature type="transmembrane region" description="Helical" evidence="5">
    <location>
        <begin position="61"/>
        <end position="78"/>
    </location>
</feature>
<keyword evidence="4 5" id="KW-0472">Membrane</keyword>
<proteinExistence type="predicted"/>
<dbReference type="AlphaFoldDB" id="I3Z825"/>
<evidence type="ECO:0000256" key="2">
    <source>
        <dbReference type="ARBA" id="ARBA00022692"/>
    </source>
</evidence>
<protein>
    <submittedName>
        <fullName evidence="7">TM2 domain-containing protein</fullName>
    </submittedName>
</protein>
<dbReference type="Proteomes" id="UP000006050">
    <property type="component" value="Chromosome"/>
</dbReference>
<comment type="subcellular location">
    <subcellularLocation>
        <location evidence="1">Membrane</location>
        <topology evidence="1">Multi-pass membrane protein</topology>
    </subcellularLocation>
</comment>
<dbReference type="EMBL" id="CP003281">
    <property type="protein sequence ID" value="AFL85393.1"/>
    <property type="molecule type" value="Genomic_DNA"/>
</dbReference>
<gene>
    <name evidence="7" type="ordered locus">Belba_2861</name>
</gene>
<organism evidence="7 8">
    <name type="scientific">Belliella baltica (strain DSM 15883 / CIP 108006 / LMG 21964 / BA134)</name>
    <dbReference type="NCBI Taxonomy" id="866536"/>
    <lineage>
        <taxon>Bacteria</taxon>
        <taxon>Pseudomonadati</taxon>
        <taxon>Bacteroidota</taxon>
        <taxon>Cytophagia</taxon>
        <taxon>Cytophagales</taxon>
        <taxon>Cyclobacteriaceae</taxon>
        <taxon>Belliella</taxon>
    </lineage>
</organism>
<dbReference type="HOGENOM" id="CLU_1657384_0_0_10"/>
<name>I3Z825_BELBD</name>
<keyword evidence="2 5" id="KW-0812">Transmembrane</keyword>
<evidence type="ECO:0000256" key="1">
    <source>
        <dbReference type="ARBA" id="ARBA00004141"/>
    </source>
</evidence>
<feature type="domain" description="TM2" evidence="6">
    <location>
        <begin position="32"/>
        <end position="76"/>
    </location>
</feature>
<feature type="transmembrane region" description="Helical" evidence="5">
    <location>
        <begin position="6"/>
        <end position="25"/>
    </location>
</feature>
<dbReference type="KEGG" id="bbd:Belba_2861"/>
<dbReference type="RefSeq" id="WP_014773343.1">
    <property type="nucleotide sequence ID" value="NC_018010.1"/>
</dbReference>
<evidence type="ECO:0000256" key="3">
    <source>
        <dbReference type="ARBA" id="ARBA00022989"/>
    </source>
</evidence>
<dbReference type="GO" id="GO:0016020">
    <property type="term" value="C:membrane"/>
    <property type="evidence" value="ECO:0007669"/>
    <property type="project" value="UniProtKB-SubCell"/>
</dbReference>
<sequence length="159" mass="19095">MNIYLLSGLIILGYFIVGFLFIAFVDFKDYDRKSTKRAYIIFFFFGIFGLHNLYLKYELKYVFHSLVVLVPVVMIIFFREKSYSINYFLDNQAFTYSLIIMAFIFLIDLILMPFWVFKSNYSEKIYKEPDIEFELRKCQEDLGNINFRLTNLFKTDGIL</sequence>
<evidence type="ECO:0000259" key="6">
    <source>
        <dbReference type="Pfam" id="PF05154"/>
    </source>
</evidence>
<dbReference type="Pfam" id="PF05154">
    <property type="entry name" value="TM2"/>
    <property type="match status" value="1"/>
</dbReference>
<accession>I3Z825</accession>
<reference evidence="8" key="1">
    <citation type="submission" date="2012-06" db="EMBL/GenBank/DDBJ databases">
        <title>The complete genome of Belliella baltica DSM 15883.</title>
        <authorList>
            <person name="Lucas S."/>
            <person name="Copeland A."/>
            <person name="Lapidus A."/>
            <person name="Goodwin L."/>
            <person name="Pitluck S."/>
            <person name="Peters L."/>
            <person name="Mikhailova N."/>
            <person name="Davenport K."/>
            <person name="Kyrpides N."/>
            <person name="Mavromatis K."/>
            <person name="Pagani I."/>
            <person name="Ivanova N."/>
            <person name="Ovchinnikova G."/>
            <person name="Zeytun A."/>
            <person name="Detter J.C."/>
            <person name="Han C."/>
            <person name="Land M."/>
            <person name="Hauser L."/>
            <person name="Markowitz V."/>
            <person name="Cheng J.-F."/>
            <person name="Hugenholtz P."/>
            <person name="Woyke T."/>
            <person name="Wu D."/>
            <person name="Tindall B."/>
            <person name="Pomrenke H."/>
            <person name="Brambilla E."/>
            <person name="Klenk H.-P."/>
            <person name="Eisen J.A."/>
        </authorList>
    </citation>
    <scope>NUCLEOTIDE SEQUENCE [LARGE SCALE GENOMIC DNA]</scope>
    <source>
        <strain evidence="8">DSM 15883 / CIP 108006 / LMG 21964 / BA134</strain>
    </source>
</reference>
<evidence type="ECO:0000313" key="7">
    <source>
        <dbReference type="EMBL" id="AFL85393.1"/>
    </source>
</evidence>